<dbReference type="AlphaFoldDB" id="A0A8H2WAT9"/>
<dbReference type="EMBL" id="CAJMWT010000905">
    <property type="protein sequence ID" value="CAE6362799.1"/>
    <property type="molecule type" value="Genomic_DNA"/>
</dbReference>
<accession>A0A8H2WAT9</accession>
<protein>
    <submittedName>
        <fullName evidence="1">Uncharacterized protein</fullName>
    </submittedName>
</protein>
<reference evidence="1" key="1">
    <citation type="submission" date="2021-01" db="EMBL/GenBank/DDBJ databases">
        <authorList>
            <person name="Kaushik A."/>
        </authorList>
    </citation>
    <scope>NUCLEOTIDE SEQUENCE</scope>
    <source>
        <strain evidence="1">AG2-2IIIB</strain>
    </source>
</reference>
<comment type="caution">
    <text evidence="1">The sequence shown here is derived from an EMBL/GenBank/DDBJ whole genome shotgun (WGS) entry which is preliminary data.</text>
</comment>
<sequence>MPQDSWYGALCGSHDRIVTPEYAAKAADGLAGPPPSMRAEVCVAWHPIHITLSGWLYPEMNSDNGALAFYTSRSQGHL</sequence>
<proteinExistence type="predicted"/>
<organism evidence="1 2">
    <name type="scientific">Rhizoctonia solani</name>
    <dbReference type="NCBI Taxonomy" id="456999"/>
    <lineage>
        <taxon>Eukaryota</taxon>
        <taxon>Fungi</taxon>
        <taxon>Dikarya</taxon>
        <taxon>Basidiomycota</taxon>
        <taxon>Agaricomycotina</taxon>
        <taxon>Agaricomycetes</taxon>
        <taxon>Cantharellales</taxon>
        <taxon>Ceratobasidiaceae</taxon>
        <taxon>Rhizoctonia</taxon>
    </lineage>
</organism>
<gene>
    <name evidence="1" type="ORF">RDB_LOCUS13201</name>
</gene>
<name>A0A8H2WAT9_9AGAM</name>
<dbReference type="Proteomes" id="UP000663843">
    <property type="component" value="Unassembled WGS sequence"/>
</dbReference>
<evidence type="ECO:0000313" key="1">
    <source>
        <dbReference type="EMBL" id="CAE6362799.1"/>
    </source>
</evidence>
<evidence type="ECO:0000313" key="2">
    <source>
        <dbReference type="Proteomes" id="UP000663843"/>
    </source>
</evidence>